<dbReference type="Proteomes" id="UP000265750">
    <property type="component" value="Unassembled WGS sequence"/>
</dbReference>
<name>A0A3A1WP92_9HYPH</name>
<protein>
    <submittedName>
        <fullName evidence="1">Uncharacterized protein</fullName>
    </submittedName>
</protein>
<gene>
    <name evidence="1" type="ORF">D3218_15210</name>
</gene>
<evidence type="ECO:0000313" key="1">
    <source>
        <dbReference type="EMBL" id="RIX99121.1"/>
    </source>
</evidence>
<dbReference type="RefSeq" id="WP_119540942.1">
    <property type="nucleotide sequence ID" value="NZ_QYRN01000008.1"/>
</dbReference>
<keyword evidence="2" id="KW-1185">Reference proteome</keyword>
<organism evidence="1 2">
    <name type="scientific">Aureimonas flava</name>
    <dbReference type="NCBI Taxonomy" id="2320271"/>
    <lineage>
        <taxon>Bacteria</taxon>
        <taxon>Pseudomonadati</taxon>
        <taxon>Pseudomonadota</taxon>
        <taxon>Alphaproteobacteria</taxon>
        <taxon>Hyphomicrobiales</taxon>
        <taxon>Aurantimonadaceae</taxon>
        <taxon>Aureimonas</taxon>
    </lineage>
</organism>
<dbReference type="EMBL" id="QYRN01000008">
    <property type="protein sequence ID" value="RIX99121.1"/>
    <property type="molecule type" value="Genomic_DNA"/>
</dbReference>
<accession>A0A3A1WP92</accession>
<reference evidence="2" key="1">
    <citation type="submission" date="2018-09" db="EMBL/GenBank/DDBJ databases">
        <authorList>
            <person name="Tuo L."/>
        </authorList>
    </citation>
    <scope>NUCLEOTIDE SEQUENCE [LARGE SCALE GENOMIC DNA]</scope>
    <source>
        <strain evidence="2">M2BS4Y-1</strain>
    </source>
</reference>
<dbReference type="OrthoDB" id="9846086at2"/>
<proteinExistence type="predicted"/>
<comment type="caution">
    <text evidence="1">The sequence shown here is derived from an EMBL/GenBank/DDBJ whole genome shotgun (WGS) entry which is preliminary data.</text>
</comment>
<evidence type="ECO:0000313" key="2">
    <source>
        <dbReference type="Proteomes" id="UP000265750"/>
    </source>
</evidence>
<dbReference type="AlphaFoldDB" id="A0A3A1WP92"/>
<sequence>MSDPMNAPVAGGFLAVVIELYGVDIVADVLHVDAAQVAAWLETGPPLWTYIRISEFEDKVERASKDVRQA</sequence>